<dbReference type="STRING" id="1798682.A3C15_02065"/>
<protein>
    <submittedName>
        <fullName evidence="1">Uncharacterized protein</fullName>
    </submittedName>
</protein>
<organism evidence="1 2">
    <name type="scientific">Candidatus Magasanikbacteria bacterium RIFCSPHIGHO2_02_FULL_50_9b</name>
    <dbReference type="NCBI Taxonomy" id="1798682"/>
    <lineage>
        <taxon>Bacteria</taxon>
        <taxon>Candidatus Magasanikiibacteriota</taxon>
    </lineage>
</organism>
<dbReference type="EMBL" id="MFQD01000033">
    <property type="protein sequence ID" value="OGH67824.1"/>
    <property type="molecule type" value="Genomic_DNA"/>
</dbReference>
<proteinExistence type="predicted"/>
<reference evidence="1 2" key="1">
    <citation type="journal article" date="2016" name="Nat. Commun.">
        <title>Thousands of microbial genomes shed light on interconnected biogeochemical processes in an aquifer system.</title>
        <authorList>
            <person name="Anantharaman K."/>
            <person name="Brown C.T."/>
            <person name="Hug L.A."/>
            <person name="Sharon I."/>
            <person name="Castelle C.J."/>
            <person name="Probst A.J."/>
            <person name="Thomas B.C."/>
            <person name="Singh A."/>
            <person name="Wilkins M.J."/>
            <person name="Karaoz U."/>
            <person name="Brodie E.L."/>
            <person name="Williams K.H."/>
            <person name="Hubbard S.S."/>
            <person name="Banfield J.F."/>
        </authorList>
    </citation>
    <scope>NUCLEOTIDE SEQUENCE [LARGE SCALE GENOMIC DNA]</scope>
</reference>
<name>A0A1F6M861_9BACT</name>
<gene>
    <name evidence="1" type="ORF">A3C15_02065</name>
</gene>
<evidence type="ECO:0000313" key="2">
    <source>
        <dbReference type="Proteomes" id="UP000176532"/>
    </source>
</evidence>
<dbReference type="Proteomes" id="UP000176532">
    <property type="component" value="Unassembled WGS sequence"/>
</dbReference>
<dbReference type="AlphaFoldDB" id="A0A1F6M861"/>
<sequence length="64" mass="7586">MNTQKGVALISLPSANITAVFRRLRKEWKLFWLLRGIAQSEWEFEHGLCKEWKRGETVKEILNK</sequence>
<accession>A0A1F6M861</accession>
<evidence type="ECO:0000313" key="1">
    <source>
        <dbReference type="EMBL" id="OGH67824.1"/>
    </source>
</evidence>
<comment type="caution">
    <text evidence="1">The sequence shown here is derived from an EMBL/GenBank/DDBJ whole genome shotgun (WGS) entry which is preliminary data.</text>
</comment>